<accession>A0A820IVB7</accession>
<comment type="caution">
    <text evidence="2">The sequence shown here is derived from an EMBL/GenBank/DDBJ whole genome shotgun (WGS) entry which is preliminary data.</text>
</comment>
<dbReference type="Proteomes" id="UP000663836">
    <property type="component" value="Unassembled WGS sequence"/>
</dbReference>
<protein>
    <submittedName>
        <fullName evidence="2">Uncharacterized protein</fullName>
    </submittedName>
</protein>
<reference evidence="2" key="1">
    <citation type="submission" date="2021-02" db="EMBL/GenBank/DDBJ databases">
        <authorList>
            <person name="Nowell W R."/>
        </authorList>
    </citation>
    <scope>NUCLEOTIDE SEQUENCE</scope>
</reference>
<feature type="non-terminal residue" evidence="2">
    <location>
        <position position="21"/>
    </location>
</feature>
<dbReference type="EMBL" id="CAJOBD010040404">
    <property type="protein sequence ID" value="CAF4317083.1"/>
    <property type="molecule type" value="Genomic_DNA"/>
</dbReference>
<proteinExistence type="predicted"/>
<evidence type="ECO:0000256" key="1">
    <source>
        <dbReference type="SAM" id="MobiDB-lite"/>
    </source>
</evidence>
<evidence type="ECO:0000313" key="2">
    <source>
        <dbReference type="EMBL" id="CAF4317083.1"/>
    </source>
</evidence>
<sequence>MHQINIKRKLEPRKQIVGGGE</sequence>
<evidence type="ECO:0000313" key="3">
    <source>
        <dbReference type="Proteomes" id="UP000663836"/>
    </source>
</evidence>
<gene>
    <name evidence="2" type="ORF">JBS370_LOCUS40896</name>
</gene>
<organism evidence="2 3">
    <name type="scientific">Rotaria sordida</name>
    <dbReference type="NCBI Taxonomy" id="392033"/>
    <lineage>
        <taxon>Eukaryota</taxon>
        <taxon>Metazoa</taxon>
        <taxon>Spiralia</taxon>
        <taxon>Gnathifera</taxon>
        <taxon>Rotifera</taxon>
        <taxon>Eurotatoria</taxon>
        <taxon>Bdelloidea</taxon>
        <taxon>Philodinida</taxon>
        <taxon>Philodinidae</taxon>
        <taxon>Rotaria</taxon>
    </lineage>
</organism>
<feature type="region of interest" description="Disordered" evidence="1">
    <location>
        <begin position="1"/>
        <end position="21"/>
    </location>
</feature>
<name>A0A820IVB7_9BILA</name>
<dbReference type="AlphaFoldDB" id="A0A820IVB7"/>